<dbReference type="Gene3D" id="3.30.2400.30">
    <property type="match status" value="1"/>
</dbReference>
<dbReference type="GO" id="GO:0140737">
    <property type="term" value="C:encapsulin nanocompartment"/>
    <property type="evidence" value="ECO:0007669"/>
    <property type="project" value="UniProtKB-SubCell"/>
</dbReference>
<dbReference type="RefSeq" id="WP_101632582.1">
    <property type="nucleotide sequence ID" value="NZ_CP018863.1"/>
</dbReference>
<organism evidence="5 6">
    <name type="scientific">Crystallibacter crystallopoietes</name>
    <dbReference type="NCBI Taxonomy" id="37928"/>
    <lineage>
        <taxon>Bacteria</taxon>
        <taxon>Bacillati</taxon>
        <taxon>Actinomycetota</taxon>
        <taxon>Actinomycetes</taxon>
        <taxon>Micrococcales</taxon>
        <taxon>Micrococcaceae</taxon>
        <taxon>Crystallibacter</taxon>
    </lineage>
</organism>
<sequence>MTMNHLLREHAPITDGGWRLLDTEAKQRLTVALGARKLVDFSGPLGWDYSATNVGRTEPLSGTDDNGITARRRRVLPLVEMRAGFSVSRSELLDNDRGAVDVDLSSLHEAAHRVASAENVAVFHGWEQAGIEGITEASPHPPVPRVEDFNDYPKRIAKAVAVLLKAGIGGPFGLALGPGHYTAVVETAERGGYLLAEHLNRILEGPIVWAPGVRGAVVMSLRGGDFLFESGQDLSVGYDHHDADNVHLYLEQSFSFRVATPEAAIHLRSAND</sequence>
<evidence type="ECO:0000313" key="5">
    <source>
        <dbReference type="EMBL" id="SDQ45962.1"/>
    </source>
</evidence>
<accession>A0A1H1B252</accession>
<dbReference type="InterPro" id="IPR051429">
    <property type="entry name" value="Encapsulin_nc"/>
</dbReference>
<comment type="similarity">
    <text evidence="2">Belongs to the encapsulin family. Family 1 subfamily.</text>
</comment>
<dbReference type="PIRSF" id="PIRSF019254">
    <property type="entry name" value="CFP29"/>
    <property type="match status" value="1"/>
</dbReference>
<evidence type="ECO:0000313" key="6">
    <source>
        <dbReference type="Proteomes" id="UP000181917"/>
    </source>
</evidence>
<proteinExistence type="inferred from homology"/>
<dbReference type="Pfam" id="PF04454">
    <property type="entry name" value="Linocin_M18"/>
    <property type="match status" value="1"/>
</dbReference>
<protein>
    <recommendedName>
        <fullName evidence="4">Type 1 encapsulin shell protein</fullName>
    </recommendedName>
</protein>
<keyword evidence="3" id="KW-1284">Encapsulin nanocompartment</keyword>
<name>A0A1H1B252_9MICC</name>
<evidence type="ECO:0000256" key="2">
    <source>
        <dbReference type="ARBA" id="ARBA00033743"/>
    </source>
</evidence>
<comment type="subcellular location">
    <subcellularLocation>
        <location evidence="1">Encapsulin nanocompartment</location>
    </subcellularLocation>
</comment>
<dbReference type="EMBL" id="FNKH01000002">
    <property type="protein sequence ID" value="SDQ45962.1"/>
    <property type="molecule type" value="Genomic_DNA"/>
</dbReference>
<evidence type="ECO:0000256" key="4">
    <source>
        <dbReference type="ARBA" id="ARBA00050023"/>
    </source>
</evidence>
<evidence type="ECO:0000256" key="3">
    <source>
        <dbReference type="ARBA" id="ARBA00033787"/>
    </source>
</evidence>
<dbReference type="NCBIfam" id="NF041155">
    <property type="entry name" value="encap_f1"/>
    <property type="match status" value="1"/>
</dbReference>
<dbReference type="Gene3D" id="3.30.2320.10">
    <property type="entry name" value="hypothetical protein PF0899 domain"/>
    <property type="match status" value="1"/>
</dbReference>
<evidence type="ECO:0000256" key="1">
    <source>
        <dbReference type="ARBA" id="ARBA00033738"/>
    </source>
</evidence>
<gene>
    <name evidence="5" type="ORF">SAMN04489742_1200</name>
</gene>
<dbReference type="PANTHER" id="PTHR37165:SF1">
    <property type="entry name" value="TYPE 1 ENCAPSULIN SHELL PROTEIN"/>
    <property type="match status" value="1"/>
</dbReference>
<dbReference type="AlphaFoldDB" id="A0A1H1B252"/>
<keyword evidence="6" id="KW-1185">Reference proteome</keyword>
<dbReference type="PANTHER" id="PTHR37165">
    <property type="entry name" value="PEPTIDASE U56 FAMILY"/>
    <property type="match status" value="1"/>
</dbReference>
<dbReference type="STRING" id="37928.SAMN04489742_1200"/>
<dbReference type="Proteomes" id="UP000181917">
    <property type="component" value="Unassembled WGS sequence"/>
</dbReference>
<dbReference type="OrthoDB" id="2922at2"/>
<reference evidence="5 6" key="1">
    <citation type="submission" date="2016-10" db="EMBL/GenBank/DDBJ databases">
        <authorList>
            <person name="de Groot N.N."/>
        </authorList>
    </citation>
    <scope>NUCLEOTIDE SEQUENCE [LARGE SCALE GENOMIC DNA]</scope>
    <source>
        <strain evidence="5 6">DSM 20117</strain>
    </source>
</reference>
<dbReference type="InterPro" id="IPR007544">
    <property type="entry name" value="ENCAP"/>
</dbReference>